<dbReference type="Pfam" id="PF00069">
    <property type="entry name" value="Pkinase"/>
    <property type="match status" value="2"/>
</dbReference>
<comment type="catalytic activity">
    <reaction evidence="7">
        <text>L-threonyl-[protein] + ATP = O-phospho-L-threonyl-[protein] + ADP + H(+)</text>
        <dbReference type="Rhea" id="RHEA:46608"/>
        <dbReference type="Rhea" id="RHEA-COMP:11060"/>
        <dbReference type="Rhea" id="RHEA-COMP:11605"/>
        <dbReference type="ChEBI" id="CHEBI:15378"/>
        <dbReference type="ChEBI" id="CHEBI:30013"/>
        <dbReference type="ChEBI" id="CHEBI:30616"/>
        <dbReference type="ChEBI" id="CHEBI:61977"/>
        <dbReference type="ChEBI" id="CHEBI:456216"/>
        <dbReference type="EC" id="2.7.11.1"/>
    </reaction>
</comment>
<proteinExistence type="predicted"/>
<feature type="compositionally biased region" description="Low complexity" evidence="9">
    <location>
        <begin position="405"/>
        <end position="417"/>
    </location>
</feature>
<feature type="domain" description="Protein kinase" evidence="10">
    <location>
        <begin position="989"/>
        <end position="1386"/>
    </location>
</feature>
<feature type="region of interest" description="Disordered" evidence="9">
    <location>
        <begin position="703"/>
        <end position="744"/>
    </location>
</feature>
<dbReference type="InterPro" id="IPR008271">
    <property type="entry name" value="Ser/Thr_kinase_AS"/>
</dbReference>
<evidence type="ECO:0000256" key="6">
    <source>
        <dbReference type="ARBA" id="ARBA00022840"/>
    </source>
</evidence>
<evidence type="ECO:0000256" key="2">
    <source>
        <dbReference type="ARBA" id="ARBA00022527"/>
    </source>
</evidence>
<dbReference type="PROSITE" id="PS50011">
    <property type="entry name" value="PROTEIN_KINASE_DOM"/>
    <property type="match status" value="1"/>
</dbReference>
<evidence type="ECO:0000256" key="4">
    <source>
        <dbReference type="ARBA" id="ARBA00022741"/>
    </source>
</evidence>
<keyword evidence="4" id="KW-0547">Nucleotide-binding</keyword>
<dbReference type="PANTHER" id="PTHR24343">
    <property type="entry name" value="SERINE/THREONINE KINASE"/>
    <property type="match status" value="1"/>
</dbReference>
<dbReference type="EMBL" id="BTFZ01000011">
    <property type="protein sequence ID" value="GMM37124.1"/>
    <property type="molecule type" value="Genomic_DNA"/>
</dbReference>
<dbReference type="GO" id="GO:0004674">
    <property type="term" value="F:protein serine/threonine kinase activity"/>
    <property type="evidence" value="ECO:0007669"/>
    <property type="project" value="UniProtKB-KW"/>
</dbReference>
<feature type="compositionally biased region" description="Basic and acidic residues" evidence="9">
    <location>
        <begin position="831"/>
        <end position="849"/>
    </location>
</feature>
<dbReference type="RefSeq" id="XP_064854120.1">
    <property type="nucleotide sequence ID" value="XM_064998048.1"/>
</dbReference>
<keyword evidence="3" id="KW-0808">Transferase</keyword>
<feature type="compositionally biased region" description="Basic and acidic residues" evidence="9">
    <location>
        <begin position="703"/>
        <end position="714"/>
    </location>
</feature>
<feature type="region of interest" description="Disordered" evidence="9">
    <location>
        <begin position="319"/>
        <end position="366"/>
    </location>
</feature>
<dbReference type="EC" id="2.7.11.1" evidence="1"/>
<feature type="compositionally biased region" description="Low complexity" evidence="9">
    <location>
        <begin position="952"/>
        <end position="964"/>
    </location>
</feature>
<feature type="compositionally biased region" description="Polar residues" evidence="9">
    <location>
        <begin position="728"/>
        <end position="744"/>
    </location>
</feature>
<evidence type="ECO:0000313" key="12">
    <source>
        <dbReference type="Proteomes" id="UP001360560"/>
    </source>
</evidence>
<evidence type="ECO:0000256" key="3">
    <source>
        <dbReference type="ARBA" id="ARBA00022679"/>
    </source>
</evidence>
<organism evidence="11 12">
    <name type="scientific">Saccharomycopsis crataegensis</name>
    <dbReference type="NCBI Taxonomy" id="43959"/>
    <lineage>
        <taxon>Eukaryota</taxon>
        <taxon>Fungi</taxon>
        <taxon>Dikarya</taxon>
        <taxon>Ascomycota</taxon>
        <taxon>Saccharomycotina</taxon>
        <taxon>Saccharomycetes</taxon>
        <taxon>Saccharomycopsidaceae</taxon>
        <taxon>Saccharomycopsis</taxon>
    </lineage>
</organism>
<accession>A0AAV5QRP8</accession>
<feature type="region of interest" description="Disordered" evidence="9">
    <location>
        <begin position="1"/>
        <end position="61"/>
    </location>
</feature>
<feature type="compositionally biased region" description="Acidic residues" evidence="9">
    <location>
        <begin position="329"/>
        <end position="343"/>
    </location>
</feature>
<gene>
    <name evidence="11" type="ORF">DASC09_044490</name>
</gene>
<dbReference type="InterPro" id="IPR000719">
    <property type="entry name" value="Prot_kinase_dom"/>
</dbReference>
<sequence>MSFKNNNDGHNRNSRRFSNSSFNPIPKNTLINDNELTQGPLPFQKDPEAQNDNNNSDNGLYISETKVQPKKMAPNLITGLNNGYNFSNNFINSPVDNNLTVSSPFNFNKNPTSSSGNLTVDTPITLVNKDISRLFGTRPAEPSSLADNSGLLATHINGLSSNDDPGNYRTQPNSFSESFIHTAKVNTFRNEDRSLDHDDNRTAGDTKTQIKAIPQEEKTYEEKEEANQSLSRSFGDISTAQCSTLLERDFPAEILPFELLEKIDGNYYINNDKTLTLPNNNYNHLYDNHEMFDDAESTTKRDSMILRVRTQNNLKYHEENRKTEKVADNEEAIEESDFDEVEETGDRKAGSKKGKSRLRPRTYSESETANFSVITGERLYDDGKHRPFFSLHKNHEKLQDDSIHSTRNNSSTRVNSNKQNKDKEIYRGLDIESNSNLQTPYMSRDNSNNDSAMQIPFNITLHGGTIVPDANYKPVFDARNKANYNRDFGLAKTHQISTSHLELLNPGASNKVNYSSGLRLHPNVEIYRNYESLLGCEDEYIPGLDFKTSIGQWFDNDNDYRRYYKLQLIGSYAHDNKPQIVLETIESIKSVRSFDNQDELTLDVPNHDDDPTLTEAPHDYTYKEIVESKDNVSSTENKSLVSKKNDERFTQSYKRHVNQNLKNYKKNILNFNDYDYNNLYGGHKKFNEIPNFILDRKNKAKNGETVETSKENQKKSPVLDGLNEKSSPKTPNSTDSSNINTPTRSRFGLDTIILDSPRTLSNNAILRSNGYAGISSVPKPISGTKSPSAPRNSVKFEFGTVIENSSTSEASSVMSSPIAINDIARARQLNTEKDFSQTIERHDLEKKNEPSSLSSQIKEVPEAEVDSKDSASLASPIIEQKKPEEAKKVDYEKLIDKLPDDFLELRFSERRKILLNILPPNDKNNKIDSKLLLQLIKKKFEKKSDQADSSKKAQPTKPTTAAAKFLSRVGKNTGKKHNIDDRGSIVMNHELGKIIGYGSWGIVRECYSLAENDNNVISHSIGTPQRLVRAIKIVKTKNEIVRKCFKKEIKIWKLLNHKRLLPLLFIKETSYAIFCITPRIYGGTLFDIVSNWGYYNDPNSPIAISKRLVLIKKFIWEILDGLSYMHYNGIVHGDLKLENCLIDEIVNPVSNKIENHILICDFGMSCFYINPERSRKNSISSARSSLTRLNTLSGNYIDIDVSSRPQIPRSSSSENLSVSYNKMHAILFNKKVTHDDTPAGISSFPKSYGPAPTSTTLNLSPISFNYIQNEQPSNDKTPLPHTHIGSLPYASPEILLPNPPPLGPMADIWALGVLLYTMVVGKLPFQHNFEPRLRAMIARGKYDTQCLQVAGGSAPAIIDIIKGCLIKDITSRWDLDGIVETLAKSD</sequence>
<keyword evidence="12" id="KW-1185">Reference proteome</keyword>
<dbReference type="PANTHER" id="PTHR24343:SF572">
    <property type="entry name" value="FATTY ACYL-COA SYNTHETASE AND RNA PROCESSING-ASSOCIATED KINASE 1-RELATED"/>
    <property type="match status" value="1"/>
</dbReference>
<keyword evidence="6" id="KW-0067">ATP-binding</keyword>
<name>A0AAV5QRP8_9ASCO</name>
<evidence type="ECO:0000256" key="8">
    <source>
        <dbReference type="ARBA" id="ARBA00048679"/>
    </source>
</evidence>
<feature type="region of interest" description="Disordered" evidence="9">
    <location>
        <begin position="944"/>
        <end position="964"/>
    </location>
</feature>
<comment type="catalytic activity">
    <reaction evidence="8">
        <text>L-seryl-[protein] + ATP = O-phospho-L-seryl-[protein] + ADP + H(+)</text>
        <dbReference type="Rhea" id="RHEA:17989"/>
        <dbReference type="Rhea" id="RHEA-COMP:9863"/>
        <dbReference type="Rhea" id="RHEA-COMP:11604"/>
        <dbReference type="ChEBI" id="CHEBI:15378"/>
        <dbReference type="ChEBI" id="CHEBI:29999"/>
        <dbReference type="ChEBI" id="CHEBI:30616"/>
        <dbReference type="ChEBI" id="CHEBI:83421"/>
        <dbReference type="ChEBI" id="CHEBI:456216"/>
        <dbReference type="EC" id="2.7.11.1"/>
    </reaction>
</comment>
<dbReference type="PROSITE" id="PS00108">
    <property type="entry name" value="PROTEIN_KINASE_ST"/>
    <property type="match status" value="1"/>
</dbReference>
<dbReference type="SMART" id="SM00220">
    <property type="entry name" value="S_TKc"/>
    <property type="match status" value="1"/>
</dbReference>
<evidence type="ECO:0000313" key="11">
    <source>
        <dbReference type="EMBL" id="GMM37124.1"/>
    </source>
</evidence>
<feature type="compositionally biased region" description="Basic and acidic residues" evidence="9">
    <location>
        <begin position="859"/>
        <end position="869"/>
    </location>
</feature>
<comment type="caution">
    <text evidence="11">The sequence shown here is derived from an EMBL/GenBank/DDBJ whole genome shotgun (WGS) entry which is preliminary data.</text>
</comment>
<protein>
    <recommendedName>
        <fullName evidence="1">non-specific serine/threonine protein kinase</fullName>
        <ecNumber evidence="1">2.7.11.1</ecNumber>
    </recommendedName>
</protein>
<evidence type="ECO:0000259" key="10">
    <source>
        <dbReference type="PROSITE" id="PS50011"/>
    </source>
</evidence>
<feature type="region of interest" description="Disordered" evidence="9">
    <location>
        <begin position="395"/>
        <end position="423"/>
    </location>
</feature>
<dbReference type="GO" id="GO:0005938">
    <property type="term" value="C:cell cortex"/>
    <property type="evidence" value="ECO:0007669"/>
    <property type="project" value="TreeGrafter"/>
</dbReference>
<feature type="compositionally biased region" description="Basic and acidic residues" evidence="9">
    <location>
        <begin position="319"/>
        <end position="328"/>
    </location>
</feature>
<evidence type="ECO:0000256" key="5">
    <source>
        <dbReference type="ARBA" id="ARBA00022777"/>
    </source>
</evidence>
<evidence type="ECO:0000256" key="1">
    <source>
        <dbReference type="ARBA" id="ARBA00012513"/>
    </source>
</evidence>
<feature type="region of interest" description="Disordered" evidence="9">
    <location>
        <begin position="831"/>
        <end position="879"/>
    </location>
</feature>
<dbReference type="GeneID" id="90075099"/>
<dbReference type="Gene3D" id="1.10.510.10">
    <property type="entry name" value="Transferase(Phosphotransferase) domain 1"/>
    <property type="match status" value="2"/>
</dbReference>
<keyword evidence="2" id="KW-0723">Serine/threonine-protein kinase</keyword>
<keyword evidence="5 11" id="KW-0418">Kinase</keyword>
<evidence type="ECO:0000256" key="9">
    <source>
        <dbReference type="SAM" id="MobiDB-lite"/>
    </source>
</evidence>
<reference evidence="11 12" key="1">
    <citation type="journal article" date="2023" name="Elife">
        <title>Identification of key yeast species and microbe-microbe interactions impacting larval growth of Drosophila in the wild.</title>
        <authorList>
            <person name="Mure A."/>
            <person name="Sugiura Y."/>
            <person name="Maeda R."/>
            <person name="Honda K."/>
            <person name="Sakurai N."/>
            <person name="Takahashi Y."/>
            <person name="Watada M."/>
            <person name="Katoh T."/>
            <person name="Gotoh A."/>
            <person name="Gotoh Y."/>
            <person name="Taniguchi I."/>
            <person name="Nakamura K."/>
            <person name="Hayashi T."/>
            <person name="Katayama T."/>
            <person name="Uemura T."/>
            <person name="Hattori Y."/>
        </authorList>
    </citation>
    <scope>NUCLEOTIDE SEQUENCE [LARGE SCALE GENOMIC DNA]</scope>
    <source>
        <strain evidence="11 12">SC-9</strain>
    </source>
</reference>
<dbReference type="SUPFAM" id="SSF56112">
    <property type="entry name" value="Protein kinase-like (PK-like)"/>
    <property type="match status" value="1"/>
</dbReference>
<evidence type="ECO:0000256" key="7">
    <source>
        <dbReference type="ARBA" id="ARBA00047899"/>
    </source>
</evidence>
<dbReference type="Proteomes" id="UP001360560">
    <property type="component" value="Unassembled WGS sequence"/>
</dbReference>
<dbReference type="GO" id="GO:0005524">
    <property type="term" value="F:ATP binding"/>
    <property type="evidence" value="ECO:0007669"/>
    <property type="project" value="UniProtKB-KW"/>
</dbReference>
<dbReference type="InterPro" id="IPR011009">
    <property type="entry name" value="Kinase-like_dom_sf"/>
</dbReference>
<feature type="compositionally biased region" description="Basic residues" evidence="9">
    <location>
        <begin position="350"/>
        <end position="360"/>
    </location>
</feature>